<dbReference type="GO" id="GO:0030198">
    <property type="term" value="P:extracellular matrix organization"/>
    <property type="evidence" value="ECO:0007669"/>
    <property type="project" value="TreeGrafter"/>
</dbReference>
<proteinExistence type="predicted"/>
<gene>
    <name evidence="3" type="ORF">scyTo_0016295</name>
</gene>
<dbReference type="OrthoDB" id="406838at2759"/>
<dbReference type="Proteomes" id="UP000288216">
    <property type="component" value="Unassembled WGS sequence"/>
</dbReference>
<accession>A0A401Q5K7</accession>
<dbReference type="PANTHER" id="PTHR10201:SF298">
    <property type="entry name" value="MATRIX METALLOPROTEINASE-28"/>
    <property type="match status" value="1"/>
</dbReference>
<evidence type="ECO:0000259" key="2">
    <source>
        <dbReference type="Pfam" id="PF01471"/>
    </source>
</evidence>
<evidence type="ECO:0000313" key="3">
    <source>
        <dbReference type="EMBL" id="GCB80642.1"/>
    </source>
</evidence>
<protein>
    <recommendedName>
        <fullName evidence="2">Peptidoglycan binding-like domain-containing protein</fullName>
    </recommendedName>
</protein>
<keyword evidence="1" id="KW-0482">Metalloprotease</keyword>
<dbReference type="SUPFAM" id="SSF47090">
    <property type="entry name" value="PGBD-like"/>
    <property type="match status" value="1"/>
</dbReference>
<keyword evidence="1" id="KW-0378">Hydrolase</keyword>
<organism evidence="3 4">
    <name type="scientific">Scyliorhinus torazame</name>
    <name type="common">Cloudy catshark</name>
    <name type="synonym">Catulus torazame</name>
    <dbReference type="NCBI Taxonomy" id="75743"/>
    <lineage>
        <taxon>Eukaryota</taxon>
        <taxon>Metazoa</taxon>
        <taxon>Chordata</taxon>
        <taxon>Craniata</taxon>
        <taxon>Vertebrata</taxon>
        <taxon>Chondrichthyes</taxon>
        <taxon>Elasmobranchii</taxon>
        <taxon>Galeomorphii</taxon>
        <taxon>Galeoidea</taxon>
        <taxon>Carcharhiniformes</taxon>
        <taxon>Scyliorhinidae</taxon>
        <taxon>Scyliorhinus</taxon>
    </lineage>
</organism>
<dbReference type="Pfam" id="PF01471">
    <property type="entry name" value="PG_binding_1"/>
    <property type="match status" value="1"/>
</dbReference>
<keyword evidence="1" id="KW-0645">Protease</keyword>
<dbReference type="OMA" id="WEGHVET"/>
<dbReference type="GO" id="GO:0004222">
    <property type="term" value="F:metalloendopeptidase activity"/>
    <property type="evidence" value="ECO:0007669"/>
    <property type="project" value="TreeGrafter"/>
</dbReference>
<dbReference type="EMBL" id="BFAA01009768">
    <property type="protein sequence ID" value="GCB80642.1"/>
    <property type="molecule type" value="Genomic_DNA"/>
</dbReference>
<reference evidence="3 4" key="1">
    <citation type="journal article" date="2018" name="Nat. Ecol. Evol.">
        <title>Shark genomes provide insights into elasmobranch evolution and the origin of vertebrates.</title>
        <authorList>
            <person name="Hara Y"/>
            <person name="Yamaguchi K"/>
            <person name="Onimaru K"/>
            <person name="Kadota M"/>
            <person name="Koyanagi M"/>
            <person name="Keeley SD"/>
            <person name="Tatsumi K"/>
            <person name="Tanaka K"/>
            <person name="Motone F"/>
            <person name="Kageyama Y"/>
            <person name="Nozu R"/>
            <person name="Adachi N"/>
            <person name="Nishimura O"/>
            <person name="Nakagawa R"/>
            <person name="Tanegashima C"/>
            <person name="Kiyatake I"/>
            <person name="Matsumoto R"/>
            <person name="Murakumo K"/>
            <person name="Nishida K"/>
            <person name="Terakita A"/>
            <person name="Kuratani S"/>
            <person name="Sato K"/>
            <person name="Hyodo S Kuraku.S."/>
        </authorList>
    </citation>
    <scope>NUCLEOTIDE SEQUENCE [LARGE SCALE GENOMIC DNA]</scope>
</reference>
<dbReference type="Gene3D" id="1.10.101.10">
    <property type="entry name" value="PGBD-like superfamily/PGBD"/>
    <property type="match status" value="1"/>
</dbReference>
<feature type="domain" description="Peptidoglycan binding-like" evidence="2">
    <location>
        <begin position="4"/>
        <end position="50"/>
    </location>
</feature>
<dbReference type="AlphaFoldDB" id="A0A401Q5K7"/>
<dbReference type="GO" id="GO:0030574">
    <property type="term" value="P:collagen catabolic process"/>
    <property type="evidence" value="ECO:0007669"/>
    <property type="project" value="TreeGrafter"/>
</dbReference>
<dbReference type="STRING" id="75743.A0A401Q5K7"/>
<name>A0A401Q5K7_SCYTO</name>
<evidence type="ECO:0000313" key="4">
    <source>
        <dbReference type="Proteomes" id="UP000288216"/>
    </source>
</evidence>
<dbReference type="PANTHER" id="PTHR10201">
    <property type="entry name" value="MATRIX METALLOPROTEINASE"/>
    <property type="match status" value="1"/>
</dbReference>
<dbReference type="InterPro" id="IPR036366">
    <property type="entry name" value="PGBDSf"/>
</dbReference>
<dbReference type="InterPro" id="IPR002477">
    <property type="entry name" value="Peptidoglycan-bd-like"/>
</dbReference>
<evidence type="ECO:0000256" key="1">
    <source>
        <dbReference type="ARBA" id="ARBA00023049"/>
    </source>
</evidence>
<keyword evidence="4" id="KW-1185">Reference proteome</keyword>
<dbReference type="GO" id="GO:0005615">
    <property type="term" value="C:extracellular space"/>
    <property type="evidence" value="ECO:0007669"/>
    <property type="project" value="TreeGrafter"/>
</dbReference>
<comment type="caution">
    <text evidence="3">The sequence shown here is derived from an EMBL/GenBank/DDBJ whole genome shotgun (WGS) entry which is preliminary data.</text>
</comment>
<sequence length="103" mass="11705">MAFLEKYGYLEPGPTEELTSAQVKEAVREFQWISHLAVSGALDEPTVRQMAEPRCGVKDVGSHNAWEGHVETLFLGRGRKPRRGKRFLQQGKQCLKRVSLFSF</sequence>
<dbReference type="InterPro" id="IPR036365">
    <property type="entry name" value="PGBD-like_sf"/>
</dbReference>